<gene>
    <name evidence="1" type="ORF">KTS37_07180</name>
</gene>
<proteinExistence type="predicted"/>
<dbReference type="InterPro" id="IPR008949">
    <property type="entry name" value="Isoprenoid_synthase_dom_sf"/>
</dbReference>
<keyword evidence="2" id="KW-1185">Reference proteome</keyword>
<comment type="caution">
    <text evidence="1">The sequence shown here is derived from an EMBL/GenBank/DDBJ whole genome shotgun (WGS) entry which is preliminary data.</text>
</comment>
<dbReference type="SUPFAM" id="SSF48576">
    <property type="entry name" value="Terpenoid synthases"/>
    <property type="match status" value="1"/>
</dbReference>
<sequence>MSADAAAPDTGEFLEEIRTTSLPDQVEELADEYERVCGERDRFLWQWIYSLFPEFTLSSVDAKHADHVRTQKTILTMYVTILDDVVENDGDRATFEEARRLVHNPSAVDPRRAAVSDEYFAFIERVWREFESGLADAPRVDEFADIFQYDMRQTLNAMDYSAVVNENPRIANLSGAERYGAHNMVMFPYADVDLMYSSDFVHSDFGTVRDLLWDLQEMARIGNWLTTWEREVKEGDYTAGIVVLALQEGLVSPSDLSGSDDRKTDIIEKIKSEQFERRFRDRWADRYRAVRDREFDTESVDLDALVRGMETVFQYHEASRGHK</sequence>
<reference evidence="1" key="1">
    <citation type="submission" date="2021-06" db="EMBL/GenBank/DDBJ databases">
        <title>New haloarchaea isolates fom saline soil.</title>
        <authorList>
            <person name="Duran-Viseras A."/>
            <person name="Sanchez-Porro C.S."/>
            <person name="Ventosa A."/>
        </authorList>
    </citation>
    <scope>NUCLEOTIDE SEQUENCE</scope>
    <source>
        <strain evidence="1">JCM 18369</strain>
    </source>
</reference>
<evidence type="ECO:0000313" key="2">
    <source>
        <dbReference type="Proteomes" id="UP001166304"/>
    </source>
</evidence>
<dbReference type="RefSeq" id="WP_162412774.1">
    <property type="nucleotide sequence ID" value="NZ_JAHQXE010000002.1"/>
</dbReference>
<evidence type="ECO:0000313" key="1">
    <source>
        <dbReference type="EMBL" id="MBV0901569.1"/>
    </source>
</evidence>
<accession>A0AA41KK65</accession>
<dbReference type="Proteomes" id="UP001166304">
    <property type="component" value="Unassembled WGS sequence"/>
</dbReference>
<dbReference type="Gene3D" id="1.10.600.10">
    <property type="entry name" value="Farnesyl Diphosphate Synthase"/>
    <property type="match status" value="1"/>
</dbReference>
<organism evidence="1 2">
    <name type="scientific">Haloarcula salina</name>
    <dbReference type="NCBI Taxonomy" id="1429914"/>
    <lineage>
        <taxon>Archaea</taxon>
        <taxon>Methanobacteriati</taxon>
        <taxon>Methanobacteriota</taxon>
        <taxon>Stenosarchaea group</taxon>
        <taxon>Halobacteria</taxon>
        <taxon>Halobacteriales</taxon>
        <taxon>Haloarculaceae</taxon>
        <taxon>Haloarcula</taxon>
    </lineage>
</organism>
<name>A0AA41KK65_9EURY</name>
<protein>
    <submittedName>
        <fullName evidence="1">Uncharacterized protein</fullName>
    </submittedName>
</protein>
<dbReference type="Pfam" id="PF19086">
    <property type="entry name" value="Terpene_syn_C_2"/>
    <property type="match status" value="1"/>
</dbReference>
<dbReference type="EMBL" id="JAHQXE010000002">
    <property type="protein sequence ID" value="MBV0901569.1"/>
    <property type="molecule type" value="Genomic_DNA"/>
</dbReference>
<dbReference type="AlphaFoldDB" id="A0AA41KK65"/>